<evidence type="ECO:0000313" key="3">
    <source>
        <dbReference type="Proteomes" id="UP000186595"/>
    </source>
</evidence>
<accession>A0AAP7TWA1</accession>
<feature type="domain" description="Cobalamin synthesis G N-terminal" evidence="1">
    <location>
        <begin position="54"/>
        <end position="131"/>
    </location>
</feature>
<dbReference type="InterPro" id="IPR052553">
    <property type="entry name" value="CbiG_hydrolase"/>
</dbReference>
<dbReference type="RefSeq" id="WP_052418576.1">
    <property type="nucleotide sequence ID" value="NZ_JAPMMG010000034.1"/>
</dbReference>
<sequence length="144" mass="15739">MSIVKPESIALFFLTPRGGQLAKQLAETLPITCFTCENLLEDGFLPCNCGFVQTVREAYTNYSVLIFIGSTDIAIQALSSQVNNKFSTPAVVVIDECGQYVINLIFSHTSRANALIYYLASILGAEQVITNVPENNERQTGVLV</sequence>
<dbReference type="SUPFAM" id="SSF159672">
    <property type="entry name" value="CbiG N-terminal domain-like"/>
    <property type="match status" value="1"/>
</dbReference>
<gene>
    <name evidence="2" type="ORF">BMT50_14820</name>
</gene>
<dbReference type="Gene3D" id="3.40.50.11220">
    <property type="match status" value="1"/>
</dbReference>
<comment type="caution">
    <text evidence="2">The sequence shown here is derived from an EMBL/GenBank/DDBJ whole genome shotgun (WGS) entry which is preliminary data.</text>
</comment>
<dbReference type="PANTHER" id="PTHR37477">
    <property type="entry name" value="COBALT-PRECORRIN-5A HYDROLASE"/>
    <property type="match status" value="1"/>
</dbReference>
<dbReference type="InterPro" id="IPR038029">
    <property type="entry name" value="GbiG_N_sf"/>
</dbReference>
<name>A0AAP7TWA1_ECOLX</name>
<evidence type="ECO:0000313" key="2">
    <source>
        <dbReference type="EMBL" id="OKB73959.1"/>
    </source>
</evidence>
<evidence type="ECO:0000259" key="1">
    <source>
        <dbReference type="Pfam" id="PF11760"/>
    </source>
</evidence>
<reference evidence="2 3" key="1">
    <citation type="submission" date="2016-11" db="EMBL/GenBank/DDBJ databases">
        <title>Draft genome sequences of five Shigatoxin-producing Escherichia coli isolates harboring the new recently described Subtilase cytotoxin allelic variant subAB2-3.</title>
        <authorList>
            <person name="Tasara T."/>
            <person name="Fierz L."/>
            <person name="Klumpp J."/>
            <person name="Schmidt H."/>
            <person name="Stephan R."/>
        </authorList>
    </citation>
    <scope>NUCLEOTIDE SEQUENCE [LARGE SCALE GENOMIC DNA]</scope>
    <source>
        <strain evidence="2 3">453</strain>
    </source>
</reference>
<dbReference type="PANTHER" id="PTHR37477:SF1">
    <property type="entry name" value="COBALT-PRECORRIN-5A HYDROLASE"/>
    <property type="match status" value="1"/>
</dbReference>
<dbReference type="AlphaFoldDB" id="A0AAP7TWA1"/>
<proteinExistence type="predicted"/>
<protein>
    <recommendedName>
        <fullName evidence="1">Cobalamin synthesis G N-terminal domain-containing protein</fullName>
    </recommendedName>
</protein>
<dbReference type="Pfam" id="PF11760">
    <property type="entry name" value="CbiG_N"/>
    <property type="match status" value="1"/>
</dbReference>
<dbReference type="InterPro" id="IPR021744">
    <property type="entry name" value="CbiG_N"/>
</dbReference>
<organism evidence="2 3">
    <name type="scientific">Escherichia coli</name>
    <dbReference type="NCBI Taxonomy" id="562"/>
    <lineage>
        <taxon>Bacteria</taxon>
        <taxon>Pseudomonadati</taxon>
        <taxon>Pseudomonadota</taxon>
        <taxon>Gammaproteobacteria</taxon>
        <taxon>Enterobacterales</taxon>
        <taxon>Enterobacteriaceae</taxon>
        <taxon>Escherichia</taxon>
    </lineage>
</organism>
<dbReference type="Proteomes" id="UP000186595">
    <property type="component" value="Unassembled WGS sequence"/>
</dbReference>
<dbReference type="EMBL" id="MPGR01000001">
    <property type="protein sequence ID" value="OKB73959.1"/>
    <property type="molecule type" value="Genomic_DNA"/>
</dbReference>